<evidence type="ECO:0000256" key="3">
    <source>
        <dbReference type="SAM" id="MobiDB-lite"/>
    </source>
</evidence>
<gene>
    <name evidence="5" type="ORF">Agub_g475</name>
</gene>
<feature type="compositionally biased region" description="Low complexity" evidence="3">
    <location>
        <begin position="691"/>
        <end position="701"/>
    </location>
</feature>
<feature type="compositionally biased region" description="Basic and acidic residues" evidence="3">
    <location>
        <begin position="1761"/>
        <end position="1770"/>
    </location>
</feature>
<name>A0AAD3HGB4_9CHLO</name>
<feature type="region of interest" description="Disordered" evidence="3">
    <location>
        <begin position="2093"/>
        <end position="2143"/>
    </location>
</feature>
<feature type="compositionally biased region" description="Acidic residues" evidence="3">
    <location>
        <begin position="2560"/>
        <end position="2569"/>
    </location>
</feature>
<feature type="compositionally biased region" description="Gly residues" evidence="3">
    <location>
        <begin position="947"/>
        <end position="967"/>
    </location>
</feature>
<feature type="compositionally biased region" description="Low complexity" evidence="3">
    <location>
        <begin position="1521"/>
        <end position="1539"/>
    </location>
</feature>
<feature type="region of interest" description="Disordered" evidence="3">
    <location>
        <begin position="1479"/>
        <end position="1645"/>
    </location>
</feature>
<feature type="compositionally biased region" description="Acidic residues" evidence="3">
    <location>
        <begin position="2424"/>
        <end position="2434"/>
    </location>
</feature>
<feature type="region of interest" description="Disordered" evidence="3">
    <location>
        <begin position="1410"/>
        <end position="1439"/>
    </location>
</feature>
<dbReference type="CDD" id="cd13999">
    <property type="entry name" value="STKc_MAP3K-like"/>
    <property type="match status" value="1"/>
</dbReference>
<feature type="compositionally biased region" description="Polar residues" evidence="3">
    <location>
        <begin position="992"/>
        <end position="1002"/>
    </location>
</feature>
<dbReference type="PROSITE" id="PS00108">
    <property type="entry name" value="PROTEIN_KINASE_ST"/>
    <property type="match status" value="1"/>
</dbReference>
<feature type="region of interest" description="Disordered" evidence="3">
    <location>
        <begin position="2455"/>
        <end position="2541"/>
    </location>
</feature>
<dbReference type="Proteomes" id="UP001054857">
    <property type="component" value="Unassembled WGS sequence"/>
</dbReference>
<dbReference type="SUPFAM" id="SSF56112">
    <property type="entry name" value="Protein kinase-like (PK-like)"/>
    <property type="match status" value="1"/>
</dbReference>
<feature type="compositionally biased region" description="Low complexity" evidence="3">
    <location>
        <begin position="2333"/>
        <end position="2342"/>
    </location>
</feature>
<feature type="compositionally biased region" description="Low complexity" evidence="3">
    <location>
        <begin position="659"/>
        <end position="670"/>
    </location>
</feature>
<protein>
    <recommendedName>
        <fullName evidence="4">Protein kinase domain-containing protein</fullName>
    </recommendedName>
</protein>
<dbReference type="InterPro" id="IPR011009">
    <property type="entry name" value="Kinase-like_dom_sf"/>
</dbReference>
<evidence type="ECO:0000313" key="6">
    <source>
        <dbReference type="Proteomes" id="UP001054857"/>
    </source>
</evidence>
<dbReference type="Pfam" id="PF07714">
    <property type="entry name" value="PK_Tyr_Ser-Thr"/>
    <property type="match status" value="1"/>
</dbReference>
<keyword evidence="6" id="KW-1185">Reference proteome</keyword>
<feature type="region of interest" description="Disordered" evidence="3">
    <location>
        <begin position="1243"/>
        <end position="1269"/>
    </location>
</feature>
<feature type="region of interest" description="Disordered" evidence="3">
    <location>
        <begin position="947"/>
        <end position="1096"/>
    </location>
</feature>
<feature type="domain" description="Protein kinase" evidence="4">
    <location>
        <begin position="398"/>
        <end position="652"/>
    </location>
</feature>
<feature type="compositionally biased region" description="Low complexity" evidence="3">
    <location>
        <begin position="1421"/>
        <end position="1439"/>
    </location>
</feature>
<dbReference type="PANTHER" id="PTHR44329:SF298">
    <property type="entry name" value="MIXED LINEAGE KINASE DOMAIN-LIKE PROTEIN"/>
    <property type="match status" value="1"/>
</dbReference>
<feature type="region of interest" description="Disordered" evidence="3">
    <location>
        <begin position="1109"/>
        <end position="1195"/>
    </location>
</feature>
<dbReference type="Gene3D" id="1.10.510.10">
    <property type="entry name" value="Transferase(Phosphotransferase) domain 1"/>
    <property type="match status" value="1"/>
</dbReference>
<feature type="region of interest" description="Disordered" evidence="3">
    <location>
        <begin position="2554"/>
        <end position="2585"/>
    </location>
</feature>
<dbReference type="InterPro" id="IPR000719">
    <property type="entry name" value="Prot_kinase_dom"/>
</dbReference>
<reference evidence="5 6" key="1">
    <citation type="journal article" date="2021" name="Sci. Rep.">
        <title>Genome sequencing of the multicellular alga Astrephomene provides insights into convergent evolution of germ-soma differentiation.</title>
        <authorList>
            <person name="Yamashita S."/>
            <person name="Yamamoto K."/>
            <person name="Matsuzaki R."/>
            <person name="Suzuki S."/>
            <person name="Yamaguchi H."/>
            <person name="Hirooka S."/>
            <person name="Minakuchi Y."/>
            <person name="Miyagishima S."/>
            <person name="Kawachi M."/>
            <person name="Toyoda A."/>
            <person name="Nozaki H."/>
        </authorList>
    </citation>
    <scope>NUCLEOTIDE SEQUENCE [LARGE SCALE GENOMIC DNA]</scope>
    <source>
        <strain evidence="5 6">NIES-4017</strain>
    </source>
</reference>
<feature type="region of interest" description="Disordered" evidence="3">
    <location>
        <begin position="651"/>
        <end position="670"/>
    </location>
</feature>
<dbReference type="PROSITE" id="PS50011">
    <property type="entry name" value="PROTEIN_KINASE_DOM"/>
    <property type="match status" value="1"/>
</dbReference>
<dbReference type="GO" id="GO:0004674">
    <property type="term" value="F:protein serine/threonine kinase activity"/>
    <property type="evidence" value="ECO:0007669"/>
    <property type="project" value="TreeGrafter"/>
</dbReference>
<organism evidence="5 6">
    <name type="scientific">Astrephomene gubernaculifera</name>
    <dbReference type="NCBI Taxonomy" id="47775"/>
    <lineage>
        <taxon>Eukaryota</taxon>
        <taxon>Viridiplantae</taxon>
        <taxon>Chlorophyta</taxon>
        <taxon>core chlorophytes</taxon>
        <taxon>Chlorophyceae</taxon>
        <taxon>CS clade</taxon>
        <taxon>Chlamydomonadales</taxon>
        <taxon>Astrephomenaceae</taxon>
        <taxon>Astrephomene</taxon>
    </lineage>
</organism>
<dbReference type="SMART" id="SM00220">
    <property type="entry name" value="S_TKc"/>
    <property type="match status" value="1"/>
</dbReference>
<dbReference type="PANTHER" id="PTHR44329">
    <property type="entry name" value="SERINE/THREONINE-PROTEIN KINASE TNNI3K-RELATED"/>
    <property type="match status" value="1"/>
</dbReference>
<keyword evidence="2" id="KW-0067">ATP-binding</keyword>
<feature type="compositionally biased region" description="Basic residues" evidence="3">
    <location>
        <begin position="224"/>
        <end position="235"/>
    </location>
</feature>
<feature type="compositionally biased region" description="Gly residues" evidence="3">
    <location>
        <begin position="1111"/>
        <end position="1120"/>
    </location>
</feature>
<dbReference type="InterPro" id="IPR051681">
    <property type="entry name" value="Ser/Thr_Kinases-Pseudokinases"/>
</dbReference>
<comment type="caution">
    <text evidence="5">The sequence shown here is derived from an EMBL/GenBank/DDBJ whole genome shotgun (WGS) entry which is preliminary data.</text>
</comment>
<evidence type="ECO:0000259" key="4">
    <source>
        <dbReference type="PROSITE" id="PS50011"/>
    </source>
</evidence>
<feature type="compositionally biased region" description="Low complexity" evidence="3">
    <location>
        <begin position="778"/>
        <end position="791"/>
    </location>
</feature>
<feature type="region of interest" description="Disordered" evidence="3">
    <location>
        <begin position="2177"/>
        <end position="2234"/>
    </location>
</feature>
<feature type="region of interest" description="Disordered" evidence="3">
    <location>
        <begin position="2264"/>
        <end position="2286"/>
    </location>
</feature>
<feature type="region of interest" description="Disordered" evidence="3">
    <location>
        <begin position="2333"/>
        <end position="2442"/>
    </location>
</feature>
<proteinExistence type="predicted"/>
<accession>A0AAD3HGB4</accession>
<feature type="compositionally biased region" description="Basic and acidic residues" evidence="3">
    <location>
        <begin position="2389"/>
        <end position="2402"/>
    </location>
</feature>
<feature type="region of interest" description="Disordered" evidence="3">
    <location>
        <begin position="1679"/>
        <end position="1704"/>
    </location>
</feature>
<dbReference type="GO" id="GO:0005524">
    <property type="term" value="F:ATP binding"/>
    <property type="evidence" value="ECO:0007669"/>
    <property type="project" value="UniProtKB-KW"/>
</dbReference>
<feature type="compositionally biased region" description="Low complexity" evidence="3">
    <location>
        <begin position="1572"/>
        <end position="1620"/>
    </location>
</feature>
<evidence type="ECO:0000256" key="2">
    <source>
        <dbReference type="ARBA" id="ARBA00022840"/>
    </source>
</evidence>
<evidence type="ECO:0000256" key="1">
    <source>
        <dbReference type="ARBA" id="ARBA00022741"/>
    </source>
</evidence>
<feature type="compositionally biased region" description="Basic and acidic residues" evidence="3">
    <location>
        <begin position="236"/>
        <end position="247"/>
    </location>
</feature>
<feature type="compositionally biased region" description="Low complexity" evidence="3">
    <location>
        <begin position="1180"/>
        <end position="1195"/>
    </location>
</feature>
<dbReference type="EMBL" id="BMAR01000001">
    <property type="protein sequence ID" value="GFR40294.1"/>
    <property type="molecule type" value="Genomic_DNA"/>
</dbReference>
<feature type="compositionally biased region" description="Gly residues" evidence="3">
    <location>
        <begin position="1744"/>
        <end position="1753"/>
    </location>
</feature>
<feature type="region of interest" description="Disordered" evidence="3">
    <location>
        <begin position="200"/>
        <end position="248"/>
    </location>
</feature>
<feature type="compositionally biased region" description="Low complexity" evidence="3">
    <location>
        <begin position="1040"/>
        <end position="1068"/>
    </location>
</feature>
<feature type="compositionally biased region" description="Basic and acidic residues" evidence="3">
    <location>
        <begin position="2355"/>
        <end position="2371"/>
    </location>
</feature>
<evidence type="ECO:0000313" key="5">
    <source>
        <dbReference type="EMBL" id="GFR40294.1"/>
    </source>
</evidence>
<sequence length="2585" mass="266902">MQKDMVKADAFVDSQLEHRLAPLVAGQELASAVIQDTVKYLGIQPTAISQLNGPYLQVRPAGSDASDILLVGSWRTHYQPGGDAASGPVLDSMQRVMTKPAPVAQLHAAKSDGSQLQANTYAPARALVTQAGSLTAPGAAAALATDGLQAPQAAGDQGPGRYNGVGAMHHALEQIRSSEQRAGDGLQEGPYLGHQGLVFSTAMPPRSAGPIIEECPSDAEPSSPRKHGHQQHRQHQHENHAQQREQQHVNGEAVAGRLHGVLHAEPIVQLADSLSGPDRVVEDAAALPQQQRLQEVEEELRQQQLRSAEHHSHALRGAASPADGHVVRLQGPGMVAASAFASAAAAAAAYSGGAAASPPASASHGVAGLSNALVPSVANPLLLSPRPRSEWELDPNKIVMGRRLAVGGFGEVFMAKYEGTLVAVKRLLATDSDTTKRFVDEVHMLASLRHPNLLLFMGYTLTPEPSIVTEFMARGSLFRILRQAGNRPPDARFQRAVAVSVARGMAYLHSRRPPILHLDLKSPNVLVDDRWRVKIADFGLSRVRQRTYVSSGATSGSPEWMAPEVLRCDQYAEAADVYSYGVVLWELLTGQAPWADLNAMQVVGAVGFARRTLPDPSEGDQLLLHLCKACRAHDPTQRPSFAQIVEAMDSHFGPPAFPGPQQQGEPAAAVATVGPVAEAGNQLPPPPPQQQQPEQPQLHQQQLPLPQLPAPEGAVVDVEQVAPAAAAADGAGGDRAAAAAAGGAERPSTSEPSAGTAAAAGARHSRITRHHSLADVMGPEPDGSAAAAAGNLSGGGGAPARLDARFMSVHDSPRSRRRYRSPRGQDMVGPPAVTARLQDGRKTPSPRTIGGRRWRGGAFSDDEYELAHGSPPPPPPQLEAAEATAANPAGTALHGATAALAATGIRGSQVPAISSPFAAMATSRFGPGSSTDVRRFSLSVMRSAEGGEGGALDGGGLPGGGADGAGEGPQAMELGSPDKHSALAAGAVEQAPIQQSQSPRSQAQEKRRLDQLYTASAVAAPQPSPQWGQEELASREERQQPLQQPEQPEDAQQQQTGQATQQQAAELLHPAVHGDGTTAPVVQSRPGHRRVSSDEAGRLHRLQAAAVARVAGGGSAGGAPTGPALPPQHQQQQRLLGSVAPSGAGLLPPLARRSRGLGRHSAPMRYTYGGTPSASAGIPQQQQQGYPSQQHQQQQLLLQLPARTRQHHGHSLQGHPAHPAQQHVQQLMAAGNEALGLLQQYEQQQQQRFGGSHSAPSIPATGGNDGDATAAAALGAPVSLSPLGAAAEGEGAMQRMMSASAMTAEALLSGGDPWPDTHSELSFAFILREDNASVCSDDYPQLPLLEEDETADRMAMDDQDTPVGSLGAAPFLSAAPFLAAAPAALLQLARRHRDDDADFELPRPFLAAEPRTQQHHRPQHAVAAAAAGAAAPAPAPTSSPFAALASAASWGLAAAGSGGAGGDGDARAAPQADLWAALQQAGSSGSRMRGTEGVPPLGFSPRSGSSVSAQQLRPQPPPPQESLAQRPAEHQAQQQQVAAKPRGGLTTYRSGRFKVTIEPAGADGMPPPPSPQQQQQQAPQPQLVPSLALPEQQQEQALHAQSATPHASASPSNAAAGQAPEPGSDAPHRPPLHSSPSHDGTAGELGPLASAVAAVNGTNGAPLSPTSSAAHLLATSVSEAPGTVSRPRSSLHGHGELSAGGPPVALNGVTMYRKGRFFVSSHAAAGVHSLSVTNPLATSSQATGSGGGSGGSGAASPSESVHGESDEHDAAGGASGPASPLTADNPHGNVQAYRISHMQGSQNGSGSGSGGSATGSEAGSPTEAAGKPPCGPRLPQQQQQPPSAQTASAKLARQYSRGRFTVAESIVAAPAPESRRPSSGSGAGDMISGAGPGIVEATDAAAAGAAAVTASTPLPPVSHPPLWPSAPTATAAAAWTHGSVCAEHNYAAPLASVPLTMRNRSSSSPGLHAQQSRMMPPPGLQLPSCASAGALPISRASAPGMEGYCGAGIPSPRTEQVVVRKVGRFTVREVEPVAGGGSNASSRNPSSSGAQLDALASAGMAAAAPAEGAALQGRSAQPDDALVLASLYSSGSLASGSGCSRASSGGPGSDAMDLVHMGPQPPHAPRTQQGLHRQMLHPQPPPEQQQQLAAVAAAGAAQPKVLCVKSRGRFKVIEHEALPPPAPPQAPVASQEDAVLQPPQPQIAGGSLPCELQEAGSLRPPRPPATQRCTSPSCPISQQAGAPALEGSHVAVTPYQACTEPAHVQQASSSMPVSAQAPPPSQSHHVPQQTQQFEAGLVDAYAPLVHGGVLHPPPVLPPTSASGASAAAAAKPAAPVAAPQAPWGGSRPQAPEQAAELHADMARMVRERMERNAQGCQQAQEQQRSRQHQQREMHARGRRAQERPGGGLQGEGAERRGRGAALDNEGEEEEDEGPEERCTYELSFGAGLTIQISHDLHGARGGRGGEEEGEDELMVDVGIVEEADGEDEGGEEEEGRGGEQGEDEAAEGDVEDWEEQQPLQPPETPAHEPLHEREGSWADTAQRMLRRRRRWRRRLGGYGEDSDDSDDGLEEGRDGSEDEDSMEMQ</sequence>
<dbReference type="InterPro" id="IPR001245">
    <property type="entry name" value="Ser-Thr/Tyr_kinase_cat_dom"/>
</dbReference>
<feature type="compositionally biased region" description="Low complexity" evidence="3">
    <location>
        <begin position="1260"/>
        <end position="1269"/>
    </location>
</feature>
<feature type="compositionally biased region" description="Gly residues" evidence="3">
    <location>
        <begin position="1803"/>
        <end position="1813"/>
    </location>
</feature>
<keyword evidence="1" id="KW-0547">Nucleotide-binding</keyword>
<feature type="region of interest" description="Disordered" evidence="3">
    <location>
        <begin position="1738"/>
        <end position="1891"/>
    </location>
</feature>
<feature type="compositionally biased region" description="Low complexity" evidence="3">
    <location>
        <begin position="2093"/>
        <end position="2104"/>
    </location>
</feature>
<feature type="compositionally biased region" description="Low complexity" evidence="3">
    <location>
        <begin position="1127"/>
        <end position="1136"/>
    </location>
</feature>
<feature type="compositionally biased region" description="Acidic residues" evidence="3">
    <location>
        <begin position="2576"/>
        <end position="2585"/>
    </location>
</feature>
<feature type="compositionally biased region" description="Acidic residues" evidence="3">
    <location>
        <begin position="2467"/>
        <end position="2515"/>
    </location>
</feature>
<feature type="compositionally biased region" description="Low complexity" evidence="3">
    <location>
        <begin position="1833"/>
        <end position="1845"/>
    </location>
</feature>
<feature type="region of interest" description="Disordered" evidence="3">
    <location>
        <begin position="677"/>
        <end position="701"/>
    </location>
</feature>
<feature type="compositionally biased region" description="Basic and acidic residues" evidence="3">
    <location>
        <begin position="2455"/>
        <end position="2466"/>
    </location>
</feature>
<dbReference type="Gene3D" id="3.30.200.20">
    <property type="entry name" value="Phosphorylase Kinase, domain 1"/>
    <property type="match status" value="1"/>
</dbReference>
<feature type="compositionally biased region" description="Basic and acidic residues" evidence="3">
    <location>
        <begin position="2525"/>
        <end position="2536"/>
    </location>
</feature>
<feature type="region of interest" description="Disordered" evidence="3">
    <location>
        <begin position="737"/>
        <end position="857"/>
    </location>
</feature>
<dbReference type="InterPro" id="IPR008271">
    <property type="entry name" value="Ser/Thr_kinase_AS"/>
</dbReference>